<gene>
    <name evidence="1" type="ORF">PXH69_21460</name>
</gene>
<proteinExistence type="predicted"/>
<dbReference type="RefSeq" id="WP_157920660.1">
    <property type="nucleotide sequence ID" value="NZ_JARDXE010000014.1"/>
</dbReference>
<accession>A0AAW6LQG2</accession>
<protein>
    <recommendedName>
        <fullName evidence="3">TetR family transcriptional regulator</fullName>
    </recommendedName>
</protein>
<evidence type="ECO:0000313" key="1">
    <source>
        <dbReference type="EMBL" id="MDE8647545.1"/>
    </source>
</evidence>
<organism evidence="1 2">
    <name type="scientific">Rhodococcus qingshengii</name>
    <dbReference type="NCBI Taxonomy" id="334542"/>
    <lineage>
        <taxon>Bacteria</taxon>
        <taxon>Bacillati</taxon>
        <taxon>Actinomycetota</taxon>
        <taxon>Actinomycetes</taxon>
        <taxon>Mycobacteriales</taxon>
        <taxon>Nocardiaceae</taxon>
        <taxon>Rhodococcus</taxon>
        <taxon>Rhodococcus erythropolis group</taxon>
    </lineage>
</organism>
<dbReference type="Proteomes" id="UP001217325">
    <property type="component" value="Unassembled WGS sequence"/>
</dbReference>
<dbReference type="EMBL" id="JARDXE010000014">
    <property type="protein sequence ID" value="MDE8647545.1"/>
    <property type="molecule type" value="Genomic_DNA"/>
</dbReference>
<evidence type="ECO:0008006" key="3">
    <source>
        <dbReference type="Google" id="ProtNLM"/>
    </source>
</evidence>
<sequence>MQNNLRDVWGFNRISLGSPADPAVSVKAVVEALAVGAQDRGIDSSRPSDALDASRDVIIDDVIFGVIGGLPRGTDWKIDNDTLYAVWGGMTLETLIAQ</sequence>
<reference evidence="1" key="1">
    <citation type="submission" date="2023-02" db="EMBL/GenBank/DDBJ databases">
        <title>A novel hydrolase synthesized by Rhodococcus erythropolis HQ is responsible for the detoxification of Zearalenone.</title>
        <authorList>
            <person name="Hu J."/>
            <person name="Xu J."/>
        </authorList>
    </citation>
    <scope>NUCLEOTIDE SEQUENCE</scope>
    <source>
        <strain evidence="1">HQ</strain>
    </source>
</reference>
<comment type="caution">
    <text evidence="1">The sequence shown here is derived from an EMBL/GenBank/DDBJ whole genome shotgun (WGS) entry which is preliminary data.</text>
</comment>
<evidence type="ECO:0000313" key="2">
    <source>
        <dbReference type="Proteomes" id="UP001217325"/>
    </source>
</evidence>
<dbReference type="AlphaFoldDB" id="A0AAW6LQG2"/>
<name>A0AAW6LQG2_RHOSG</name>